<protein>
    <recommendedName>
        <fullName evidence="2">RTX toxin-activating lysine-acyltransferase</fullName>
        <ecNumber evidence="2">2.3.1.-</ecNumber>
    </recommendedName>
</protein>
<accession>A0ABY5L704</accession>
<keyword evidence="2" id="KW-0012">Acyltransferase</keyword>
<keyword evidence="2" id="KW-0963">Cytoplasm</keyword>
<comment type="subcellular location">
    <subcellularLocation>
        <location evidence="2">Cytoplasm</location>
    </subcellularLocation>
</comment>
<gene>
    <name evidence="3" type="ORF">NMP03_15600</name>
</gene>
<comment type="function">
    <text evidence="2">Involved in fatty acylation of protoxin at internal lysine residues, thereby converting it to the active toxin.</text>
</comment>
<evidence type="ECO:0000313" key="3">
    <source>
        <dbReference type="EMBL" id="UUL82572.1"/>
    </source>
</evidence>
<organism evidence="3 4">
    <name type="scientific">Sphingomonas qomolangmaensis</name>
    <dbReference type="NCBI Taxonomy" id="2918765"/>
    <lineage>
        <taxon>Bacteria</taxon>
        <taxon>Pseudomonadati</taxon>
        <taxon>Pseudomonadota</taxon>
        <taxon>Alphaproteobacteria</taxon>
        <taxon>Sphingomonadales</taxon>
        <taxon>Sphingomonadaceae</taxon>
        <taxon>Sphingomonas</taxon>
    </lineage>
</organism>
<evidence type="ECO:0000256" key="2">
    <source>
        <dbReference type="RuleBase" id="RU368102"/>
    </source>
</evidence>
<comment type="similarity">
    <text evidence="1 2">Belongs to the RTX toxin acyltransferase family.</text>
</comment>
<dbReference type="Proteomes" id="UP001058533">
    <property type="component" value="Chromosome"/>
</dbReference>
<evidence type="ECO:0000313" key="4">
    <source>
        <dbReference type="Proteomes" id="UP001058533"/>
    </source>
</evidence>
<dbReference type="EMBL" id="CP101740">
    <property type="protein sequence ID" value="UUL82572.1"/>
    <property type="molecule type" value="Genomic_DNA"/>
</dbReference>
<keyword evidence="2" id="KW-0808">Transferase</keyword>
<proteinExistence type="inferred from homology"/>
<name>A0ABY5L704_9SPHN</name>
<dbReference type="InterPro" id="IPR003996">
    <property type="entry name" value="RTX_toxin-activating_protC_bac"/>
</dbReference>
<keyword evidence="4" id="KW-1185">Reference proteome</keyword>
<reference evidence="3" key="1">
    <citation type="submission" date="2022-07" db="EMBL/GenBank/DDBJ databases">
        <title>Sphingomonas sp. nov., a novel bacterium isolated from the north slope of the Mount Everest.</title>
        <authorList>
            <person name="Cui X."/>
            <person name="Liu Y."/>
        </authorList>
    </citation>
    <scope>NUCLEOTIDE SEQUENCE</scope>
    <source>
        <strain evidence="3">S5-59</strain>
    </source>
</reference>
<dbReference type="EC" id="2.3.1.-" evidence="2"/>
<dbReference type="Pfam" id="PF02794">
    <property type="entry name" value="HlyC"/>
    <property type="match status" value="1"/>
</dbReference>
<sequence>MAEKRSISYRLGAVARILSMTHYRSIDLQSIVAHTMPAIRLNQILLLEDVEGNPTAFLTWAYLTDEISRTALSGGLPVLQLGDWNGGVHLWIIDIVVIDDNIRVLLRRFIQIASRGHKVVMGIRGEGSSRSIKRVRILSRSSFTSGDPDGSGLAKS</sequence>
<keyword evidence="2" id="KW-0204">Cytolysis</keyword>
<evidence type="ECO:0000256" key="1">
    <source>
        <dbReference type="ARBA" id="ARBA00005686"/>
    </source>
</evidence>
<dbReference type="RefSeq" id="WP_256506411.1">
    <property type="nucleotide sequence ID" value="NZ_CP101740.1"/>
</dbReference>